<dbReference type="EMBL" id="JAGSXJ010000010">
    <property type="protein sequence ID" value="KAH6687836.1"/>
    <property type="molecule type" value="Genomic_DNA"/>
</dbReference>
<evidence type="ECO:0000256" key="11">
    <source>
        <dbReference type="ARBA" id="ARBA00023157"/>
    </source>
</evidence>
<evidence type="ECO:0000256" key="15">
    <source>
        <dbReference type="SAM" id="MobiDB-lite"/>
    </source>
</evidence>
<gene>
    <name evidence="19" type="ORF">F5X68DRAFT_231378</name>
</gene>
<keyword evidence="7 16" id="KW-0812">Transmembrane</keyword>
<dbReference type="InterPro" id="IPR049326">
    <property type="entry name" value="Rhodopsin_dom_fungi"/>
</dbReference>
<dbReference type="InterPro" id="IPR008427">
    <property type="entry name" value="Extracellular_membr_CFEM_dom"/>
</dbReference>
<dbReference type="AlphaFoldDB" id="A0A9P8VBQ3"/>
<evidence type="ECO:0000256" key="16">
    <source>
        <dbReference type="SAM" id="Phobius"/>
    </source>
</evidence>
<comment type="caution">
    <text evidence="14">Lacks conserved residue(s) required for the propagation of feature annotation.</text>
</comment>
<feature type="domain" description="CFEM" evidence="18">
    <location>
        <begin position="12"/>
        <end position="121"/>
    </location>
</feature>
<keyword evidence="8 17" id="KW-0732">Signal</keyword>
<comment type="subcellular location">
    <subcellularLocation>
        <location evidence="2">Membrane</location>
        <topology evidence="2">Lipid-anchor</topology>
        <topology evidence="2">GPI-anchor</topology>
    </subcellularLocation>
    <subcellularLocation>
        <location evidence="1">Membrane</location>
        <topology evidence="1">Multi-pass membrane protein</topology>
    </subcellularLocation>
    <subcellularLocation>
        <location evidence="3">Secreted</location>
    </subcellularLocation>
</comment>
<evidence type="ECO:0000256" key="14">
    <source>
        <dbReference type="PROSITE-ProRule" id="PRU01356"/>
    </source>
</evidence>
<feature type="disulfide bond" evidence="14">
    <location>
        <begin position="44"/>
        <end position="75"/>
    </location>
</feature>
<comment type="similarity">
    <text evidence="4">Belongs to the RBT5 family.</text>
</comment>
<feature type="transmembrane region" description="Helical" evidence="16">
    <location>
        <begin position="261"/>
        <end position="282"/>
    </location>
</feature>
<accession>A0A9P8VBQ3</accession>
<comment type="caution">
    <text evidence="19">The sequence shown here is derived from an EMBL/GenBank/DDBJ whole genome shotgun (WGS) entry which is preliminary data.</text>
</comment>
<evidence type="ECO:0000256" key="7">
    <source>
        <dbReference type="ARBA" id="ARBA00022692"/>
    </source>
</evidence>
<evidence type="ECO:0000313" key="20">
    <source>
        <dbReference type="Proteomes" id="UP000770015"/>
    </source>
</evidence>
<dbReference type="PANTHER" id="PTHR33048:SF143">
    <property type="entry name" value="EXTRACELLULAR MEMBRANE PROTEIN CFEM DOMAIN-CONTAINING PROTEIN-RELATED"/>
    <property type="match status" value="1"/>
</dbReference>
<keyword evidence="6" id="KW-0336">GPI-anchor</keyword>
<feature type="transmembrane region" description="Helical" evidence="16">
    <location>
        <begin position="183"/>
        <end position="207"/>
    </location>
</feature>
<dbReference type="Pfam" id="PF20684">
    <property type="entry name" value="Fung_rhodopsin"/>
    <property type="match status" value="1"/>
</dbReference>
<keyword evidence="20" id="KW-1185">Reference proteome</keyword>
<evidence type="ECO:0000259" key="18">
    <source>
        <dbReference type="PROSITE" id="PS52012"/>
    </source>
</evidence>
<dbReference type="GO" id="GO:0098552">
    <property type="term" value="C:side of membrane"/>
    <property type="evidence" value="ECO:0007669"/>
    <property type="project" value="UniProtKB-KW"/>
</dbReference>
<keyword evidence="19" id="KW-0675">Receptor</keyword>
<dbReference type="Proteomes" id="UP000770015">
    <property type="component" value="Unassembled WGS sequence"/>
</dbReference>
<name>A0A9P8VBQ3_9PEZI</name>
<evidence type="ECO:0000256" key="6">
    <source>
        <dbReference type="ARBA" id="ARBA00022622"/>
    </source>
</evidence>
<feature type="disulfide bond" evidence="14">
    <location>
        <begin position="40"/>
        <end position="80"/>
    </location>
</feature>
<evidence type="ECO:0000313" key="19">
    <source>
        <dbReference type="EMBL" id="KAH6687836.1"/>
    </source>
</evidence>
<evidence type="ECO:0000256" key="12">
    <source>
        <dbReference type="ARBA" id="ARBA00023288"/>
    </source>
</evidence>
<evidence type="ECO:0000256" key="2">
    <source>
        <dbReference type="ARBA" id="ARBA00004589"/>
    </source>
</evidence>
<proteinExistence type="inferred from homology"/>
<protein>
    <submittedName>
        <fullName evidence="19">PTH11-type G-protein coupled receptor protein</fullName>
    </submittedName>
</protein>
<evidence type="ECO:0000256" key="17">
    <source>
        <dbReference type="SAM" id="SignalP"/>
    </source>
</evidence>
<keyword evidence="10 16" id="KW-0472">Membrane</keyword>
<dbReference type="Pfam" id="PF05730">
    <property type="entry name" value="CFEM"/>
    <property type="match status" value="1"/>
</dbReference>
<evidence type="ECO:0000256" key="4">
    <source>
        <dbReference type="ARBA" id="ARBA00010031"/>
    </source>
</evidence>
<evidence type="ECO:0000256" key="1">
    <source>
        <dbReference type="ARBA" id="ARBA00004141"/>
    </source>
</evidence>
<feature type="disulfide bond" evidence="14">
    <location>
        <begin position="63"/>
        <end position="96"/>
    </location>
</feature>
<keyword evidence="6" id="KW-0325">Glycoprotein</keyword>
<feature type="chain" id="PRO_5040484646" evidence="17">
    <location>
        <begin position="20"/>
        <end position="487"/>
    </location>
</feature>
<feature type="signal peptide" evidence="17">
    <location>
        <begin position="1"/>
        <end position="19"/>
    </location>
</feature>
<sequence length="487" mass="53784">MKTTLTFVALLAIAWPACAVELETRQSGSLVDAITKLPSCATPCVLSAAGNSSCGLTNATCLCQSKVFEASTEACIFSKCSVINSLSSKNLFEITCDRPVRNRSAEYARVNWAMIGLTTVIVFARLIYKYLSPLRLGLDDLFAFLAYLAVLPSFAINLAGLIPAGIGRDIWTLTPSQIDAFGFWFYIVEPLYFIQMGLVKMAILFFFLRIFETSGLEPLLWATVAFNAANTIAFLFPGIFQCTPISYYWYRWQGTYEGTCININAVAWANAIISIVLDLWMLGLPLSKIQSLNLHWWKKMAAGLMFCVGTFVTIISVLRLHSLVLFATSNNPTWDQYGMALWTTLEVPIGIICSCLPAIRQILIKAIPGIFGRLTKLYGERSPANSGATDTDIPQHTDKRISRGPRTRPNSLAVEGASTARHSRATPNNWDSISEIDDTSQLYDLRDLERNGEDKETSRERDTLTPASSIGPHSAENRLAGSPHRQG</sequence>
<feature type="transmembrane region" description="Helical" evidence="16">
    <location>
        <begin position="339"/>
        <end position="359"/>
    </location>
</feature>
<evidence type="ECO:0000256" key="3">
    <source>
        <dbReference type="ARBA" id="ARBA00004613"/>
    </source>
</evidence>
<dbReference type="InterPro" id="IPR052337">
    <property type="entry name" value="SAT4-like"/>
</dbReference>
<feature type="transmembrane region" description="Helical" evidence="16">
    <location>
        <begin position="303"/>
        <end position="327"/>
    </location>
</feature>
<dbReference type="GO" id="GO:0005576">
    <property type="term" value="C:extracellular region"/>
    <property type="evidence" value="ECO:0007669"/>
    <property type="project" value="UniProtKB-SubCell"/>
</dbReference>
<feature type="transmembrane region" description="Helical" evidence="16">
    <location>
        <begin position="110"/>
        <end position="128"/>
    </location>
</feature>
<dbReference type="SMART" id="SM00747">
    <property type="entry name" value="CFEM"/>
    <property type="match status" value="1"/>
</dbReference>
<evidence type="ECO:0000256" key="13">
    <source>
        <dbReference type="ARBA" id="ARBA00038359"/>
    </source>
</evidence>
<feature type="compositionally biased region" description="Polar residues" evidence="15">
    <location>
        <begin position="383"/>
        <end position="392"/>
    </location>
</feature>
<feature type="transmembrane region" description="Helical" evidence="16">
    <location>
        <begin position="219"/>
        <end position="241"/>
    </location>
</feature>
<dbReference type="PANTHER" id="PTHR33048">
    <property type="entry name" value="PTH11-LIKE INTEGRAL MEMBRANE PROTEIN (AFU_ORTHOLOGUE AFUA_5G11245)"/>
    <property type="match status" value="1"/>
</dbReference>
<evidence type="ECO:0000256" key="10">
    <source>
        <dbReference type="ARBA" id="ARBA00023136"/>
    </source>
</evidence>
<feature type="region of interest" description="Disordered" evidence="15">
    <location>
        <begin position="382"/>
        <end position="487"/>
    </location>
</feature>
<evidence type="ECO:0000256" key="8">
    <source>
        <dbReference type="ARBA" id="ARBA00022729"/>
    </source>
</evidence>
<feature type="disulfide bond" evidence="14">
    <location>
        <begin position="54"/>
        <end position="61"/>
    </location>
</feature>
<evidence type="ECO:0000256" key="5">
    <source>
        <dbReference type="ARBA" id="ARBA00022525"/>
    </source>
</evidence>
<feature type="transmembrane region" description="Helical" evidence="16">
    <location>
        <begin position="140"/>
        <end position="163"/>
    </location>
</feature>
<organism evidence="19 20">
    <name type="scientific">Plectosphaerella plurivora</name>
    <dbReference type="NCBI Taxonomy" id="936078"/>
    <lineage>
        <taxon>Eukaryota</taxon>
        <taxon>Fungi</taxon>
        <taxon>Dikarya</taxon>
        <taxon>Ascomycota</taxon>
        <taxon>Pezizomycotina</taxon>
        <taxon>Sordariomycetes</taxon>
        <taxon>Hypocreomycetidae</taxon>
        <taxon>Glomerellales</taxon>
        <taxon>Plectosphaerellaceae</taxon>
        <taxon>Plectosphaerella</taxon>
    </lineage>
</organism>
<comment type="similarity">
    <text evidence="13">Belongs to the SAT4 family.</text>
</comment>
<keyword evidence="5" id="KW-0964">Secreted</keyword>
<keyword evidence="12" id="KW-0449">Lipoprotein</keyword>
<reference evidence="19" key="1">
    <citation type="journal article" date="2021" name="Nat. Commun.">
        <title>Genetic determinants of endophytism in the Arabidopsis root mycobiome.</title>
        <authorList>
            <person name="Mesny F."/>
            <person name="Miyauchi S."/>
            <person name="Thiergart T."/>
            <person name="Pickel B."/>
            <person name="Atanasova L."/>
            <person name="Karlsson M."/>
            <person name="Huettel B."/>
            <person name="Barry K.W."/>
            <person name="Haridas S."/>
            <person name="Chen C."/>
            <person name="Bauer D."/>
            <person name="Andreopoulos W."/>
            <person name="Pangilinan J."/>
            <person name="LaButti K."/>
            <person name="Riley R."/>
            <person name="Lipzen A."/>
            <person name="Clum A."/>
            <person name="Drula E."/>
            <person name="Henrissat B."/>
            <person name="Kohler A."/>
            <person name="Grigoriev I.V."/>
            <person name="Martin F.M."/>
            <person name="Hacquard S."/>
        </authorList>
    </citation>
    <scope>NUCLEOTIDE SEQUENCE</scope>
    <source>
        <strain evidence="19">MPI-SDFR-AT-0117</strain>
    </source>
</reference>
<keyword evidence="11 14" id="KW-1015">Disulfide bond</keyword>
<keyword evidence="9 16" id="KW-1133">Transmembrane helix</keyword>
<dbReference type="OrthoDB" id="2496787at2759"/>
<feature type="compositionally biased region" description="Basic and acidic residues" evidence="15">
    <location>
        <begin position="444"/>
        <end position="463"/>
    </location>
</feature>
<dbReference type="PROSITE" id="PS52012">
    <property type="entry name" value="CFEM"/>
    <property type="match status" value="1"/>
</dbReference>
<evidence type="ECO:0000256" key="9">
    <source>
        <dbReference type="ARBA" id="ARBA00022989"/>
    </source>
</evidence>